<accession>A0A1S1HX76</accession>
<dbReference type="Pfam" id="PF01874">
    <property type="entry name" value="CitG"/>
    <property type="match status" value="1"/>
</dbReference>
<comment type="catalytic activity">
    <reaction evidence="1 6">
        <text>3'-dephospho-CoA + ATP = 2'-(5''-triphospho-alpha-D-ribosyl)-3'-dephospho-CoA + adenine</text>
        <dbReference type="Rhea" id="RHEA:15117"/>
        <dbReference type="ChEBI" id="CHEBI:16708"/>
        <dbReference type="ChEBI" id="CHEBI:30616"/>
        <dbReference type="ChEBI" id="CHEBI:57328"/>
        <dbReference type="ChEBI" id="CHEBI:61378"/>
        <dbReference type="EC" id="2.4.2.52"/>
    </reaction>
</comment>
<evidence type="ECO:0000256" key="4">
    <source>
        <dbReference type="ARBA" id="ARBA00022741"/>
    </source>
</evidence>
<evidence type="ECO:0000313" key="8">
    <source>
        <dbReference type="Proteomes" id="UP000179588"/>
    </source>
</evidence>
<dbReference type="PANTHER" id="PTHR30201:SF2">
    <property type="entry name" value="2-(5''-TRIPHOSPHORIBOSYL)-3'-DEPHOSPHOCOENZYME-A SYNTHASE"/>
    <property type="match status" value="1"/>
</dbReference>
<dbReference type="PANTHER" id="PTHR30201">
    <property type="entry name" value="TRIPHOSPHORIBOSYL-DEPHOSPHO-COA SYNTHASE"/>
    <property type="match status" value="1"/>
</dbReference>
<dbReference type="EC" id="2.4.2.52" evidence="6"/>
<evidence type="ECO:0000256" key="2">
    <source>
        <dbReference type="ARBA" id="ARBA00006812"/>
    </source>
</evidence>
<dbReference type="Gene3D" id="1.10.4200.10">
    <property type="entry name" value="Triphosphoribosyl-dephospho-CoA protein"/>
    <property type="match status" value="1"/>
</dbReference>
<keyword evidence="3 6" id="KW-0808">Transferase</keyword>
<dbReference type="GO" id="GO:0051191">
    <property type="term" value="P:prosthetic group biosynthetic process"/>
    <property type="evidence" value="ECO:0007669"/>
    <property type="project" value="TreeGrafter"/>
</dbReference>
<name>A0A1S1HX76_PROST</name>
<sequence>MRLSIIEHTSQLTLNNVQYYSQLAWQAMMAEVNLTPKPGLVDKYNTGAHKDMTLTDFHLSANAIAQHFPAFLHAGAQYKELPLHQLLKMIRPIGIACEQSMFQATKGVNTHKGSIFSLGLILTAIGRLLALNKPVSAPAISVIVSHMCQGITAELKQVSVHPTAGQKLYQMFGLTGARGEAESGYQLVINLSLPYYLKQLIEGKPQELALLQTLLLLMANNDDTNVANRGGLQGLSWLKKQAQDLLNHGGLTKLADLSKIQQFDKACIINNLSPGGSADLLILTWFLARLPYSTGNLISSINNN</sequence>
<dbReference type="GO" id="GO:0005524">
    <property type="term" value="F:ATP binding"/>
    <property type="evidence" value="ECO:0007669"/>
    <property type="project" value="UniProtKB-KW"/>
</dbReference>
<dbReference type="EMBL" id="LVIE01000090">
    <property type="protein sequence ID" value="OHT24940.1"/>
    <property type="molecule type" value="Genomic_DNA"/>
</dbReference>
<evidence type="ECO:0000256" key="1">
    <source>
        <dbReference type="ARBA" id="ARBA00001210"/>
    </source>
</evidence>
<keyword evidence="4 6" id="KW-0547">Nucleotide-binding</keyword>
<dbReference type="NCBIfam" id="TIGR03125">
    <property type="entry name" value="citrate_citG"/>
    <property type="match status" value="1"/>
</dbReference>
<comment type="similarity">
    <text evidence="2 6">Belongs to the CitG/MdcB family.</text>
</comment>
<keyword evidence="8" id="KW-1185">Reference proteome</keyword>
<dbReference type="GO" id="GO:0046917">
    <property type="term" value="F:triphosphoribosyl-dephospho-CoA synthase activity"/>
    <property type="evidence" value="ECO:0007669"/>
    <property type="project" value="UniProtKB-UniRule"/>
</dbReference>
<organism evidence="7 8">
    <name type="scientific">Providencia stuartii</name>
    <dbReference type="NCBI Taxonomy" id="588"/>
    <lineage>
        <taxon>Bacteria</taxon>
        <taxon>Pseudomonadati</taxon>
        <taxon>Pseudomonadota</taxon>
        <taxon>Gammaproteobacteria</taxon>
        <taxon>Enterobacterales</taxon>
        <taxon>Morganellaceae</taxon>
        <taxon>Providencia</taxon>
    </lineage>
</organism>
<dbReference type="RefSeq" id="WP_070926184.1">
    <property type="nucleotide sequence ID" value="NZ_VAUE01000021.1"/>
</dbReference>
<evidence type="ECO:0000256" key="5">
    <source>
        <dbReference type="ARBA" id="ARBA00022840"/>
    </source>
</evidence>
<comment type="caution">
    <text evidence="7">The sequence shown here is derived from an EMBL/GenBank/DDBJ whole genome shotgun (WGS) entry which is preliminary data.</text>
</comment>
<keyword evidence="5 6" id="KW-0067">ATP-binding</keyword>
<dbReference type="Proteomes" id="UP000179588">
    <property type="component" value="Unassembled WGS sequence"/>
</dbReference>
<reference evidence="7 8" key="1">
    <citation type="submission" date="2016-03" db="EMBL/GenBank/DDBJ databases">
        <title>Genome sequence of Providencia stuartii strain, isolated from the salivary glands of larval Lucilia sericata.</title>
        <authorList>
            <person name="Yuan Y."/>
            <person name="Zhang Y."/>
            <person name="Fu S."/>
            <person name="Crippen T.L."/>
            <person name="Visi D."/>
            <person name="Benbow M.E."/>
            <person name="Allen M."/>
            <person name="Tomberlin J.K."/>
            <person name="Sze S.-H."/>
            <person name="Tarone A.M."/>
        </authorList>
    </citation>
    <scope>NUCLEOTIDE SEQUENCE [LARGE SCALE GENOMIC DNA]</scope>
    <source>
        <strain evidence="7 8">Crippen</strain>
    </source>
</reference>
<dbReference type="OrthoDB" id="114886at2"/>
<dbReference type="InterPro" id="IPR002736">
    <property type="entry name" value="CitG"/>
</dbReference>
<evidence type="ECO:0000313" key="7">
    <source>
        <dbReference type="EMBL" id="OHT24940.1"/>
    </source>
</evidence>
<gene>
    <name evidence="6" type="primary">citG</name>
    <name evidence="7" type="ORF">A3Q29_16175</name>
</gene>
<protein>
    <recommendedName>
        <fullName evidence="6">Probable 2-(5''-triphosphoribosyl)-3'-dephosphocoenzyme-A synthase</fullName>
        <shortName evidence="6">2-(5''-triphosphoribosyl)-3'-dephospho-CoA synthase</shortName>
        <ecNumber evidence="6">2.4.2.52</ecNumber>
    </recommendedName>
</protein>
<evidence type="ECO:0000256" key="3">
    <source>
        <dbReference type="ARBA" id="ARBA00022679"/>
    </source>
</evidence>
<proteinExistence type="inferred from homology"/>
<dbReference type="AlphaFoldDB" id="A0A1S1HX76"/>
<dbReference type="HAMAP" id="MF_00397">
    <property type="entry name" value="CitG"/>
    <property type="match status" value="1"/>
</dbReference>
<dbReference type="InterPro" id="IPR017551">
    <property type="entry name" value="TriPribosyl-deP-CoA_syn_CitG"/>
</dbReference>
<evidence type="ECO:0000256" key="6">
    <source>
        <dbReference type="HAMAP-Rule" id="MF_00397"/>
    </source>
</evidence>